<keyword evidence="3 6" id="KW-0732">Signal</keyword>
<comment type="caution">
    <text evidence="8">The sequence shown here is derived from an EMBL/GenBank/DDBJ whole genome shotgun (WGS) entry which is preliminary data.</text>
</comment>
<keyword evidence="9" id="KW-1185">Reference proteome</keyword>
<dbReference type="OrthoDB" id="676979at2759"/>
<dbReference type="FunFam" id="3.80.10.10:FF:000400">
    <property type="entry name" value="Nuclear pore complex protein NUP107"/>
    <property type="match status" value="1"/>
</dbReference>
<evidence type="ECO:0000256" key="1">
    <source>
        <dbReference type="ARBA" id="ARBA00004370"/>
    </source>
</evidence>
<reference evidence="8 9" key="1">
    <citation type="submission" date="2016-09" db="EMBL/GenBank/DDBJ databases">
        <title>The draft genome of Dichanthelium oligosanthes: A C3 panicoid grass species.</title>
        <authorList>
            <person name="Studer A.J."/>
            <person name="Schnable J.C."/>
            <person name="Brutnell T.P."/>
        </authorList>
    </citation>
    <scope>NUCLEOTIDE SEQUENCE [LARGE SCALE GENOMIC DNA]</scope>
    <source>
        <strain evidence="9">cv. Kellogg 1175</strain>
        <tissue evidence="8">Leaf</tissue>
    </source>
</reference>
<protein>
    <recommendedName>
        <fullName evidence="7">Leucine-rich repeat-containing N-terminal plant-type domain-containing protein</fullName>
    </recommendedName>
</protein>
<evidence type="ECO:0000256" key="3">
    <source>
        <dbReference type="ARBA" id="ARBA00022729"/>
    </source>
</evidence>
<feature type="chain" id="PRO_5009187575" description="Leucine-rich repeat-containing N-terminal plant-type domain-containing protein" evidence="6">
    <location>
        <begin position="22"/>
        <end position="148"/>
    </location>
</feature>
<dbReference type="GO" id="GO:0016020">
    <property type="term" value="C:membrane"/>
    <property type="evidence" value="ECO:0007669"/>
    <property type="project" value="UniProtKB-SubCell"/>
</dbReference>
<feature type="signal peptide" evidence="6">
    <location>
        <begin position="1"/>
        <end position="21"/>
    </location>
</feature>
<dbReference type="AlphaFoldDB" id="A0A1E5UZK9"/>
<dbReference type="SUPFAM" id="SSF52058">
    <property type="entry name" value="L domain-like"/>
    <property type="match status" value="1"/>
</dbReference>
<dbReference type="InterPro" id="IPR032675">
    <property type="entry name" value="LRR_dom_sf"/>
</dbReference>
<dbReference type="PANTHER" id="PTHR48060">
    <property type="entry name" value="DNA DAMAGE-REPAIR/TOLERATION PROTEIN DRT100"/>
    <property type="match status" value="1"/>
</dbReference>
<evidence type="ECO:0000259" key="7">
    <source>
        <dbReference type="Pfam" id="PF08263"/>
    </source>
</evidence>
<dbReference type="Gene3D" id="3.80.10.10">
    <property type="entry name" value="Ribonuclease Inhibitor"/>
    <property type="match status" value="1"/>
</dbReference>
<keyword evidence="2" id="KW-0433">Leucine-rich repeat</keyword>
<evidence type="ECO:0000313" key="8">
    <source>
        <dbReference type="EMBL" id="OEL18268.1"/>
    </source>
</evidence>
<evidence type="ECO:0000256" key="2">
    <source>
        <dbReference type="ARBA" id="ARBA00022614"/>
    </source>
</evidence>
<keyword evidence="5" id="KW-0472">Membrane</keyword>
<comment type="subcellular location">
    <subcellularLocation>
        <location evidence="1">Membrane</location>
    </subcellularLocation>
</comment>
<dbReference type="InterPro" id="IPR013210">
    <property type="entry name" value="LRR_N_plant-typ"/>
</dbReference>
<keyword evidence="4" id="KW-0677">Repeat</keyword>
<dbReference type="STRING" id="888268.A0A1E5UZK9"/>
<name>A0A1E5UZK9_9POAL</name>
<accession>A0A1E5UZK9</accession>
<feature type="domain" description="Leucine-rich repeat-containing N-terminal plant-type" evidence="7">
    <location>
        <begin position="26"/>
        <end position="62"/>
    </location>
</feature>
<dbReference type="Pfam" id="PF08263">
    <property type="entry name" value="LRRNT_2"/>
    <property type="match status" value="1"/>
</dbReference>
<dbReference type="PANTHER" id="PTHR48060:SF24">
    <property type="entry name" value="NON-SPECIFIC SERINE_THREONINE PROTEIN KINASE"/>
    <property type="match status" value="1"/>
</dbReference>
<dbReference type="Proteomes" id="UP000095767">
    <property type="component" value="Unassembled WGS sequence"/>
</dbReference>
<gene>
    <name evidence="8" type="ORF">BAE44_0020716</name>
</gene>
<evidence type="ECO:0000256" key="4">
    <source>
        <dbReference type="ARBA" id="ARBA00022737"/>
    </source>
</evidence>
<proteinExistence type="predicted"/>
<evidence type="ECO:0000256" key="6">
    <source>
        <dbReference type="SAM" id="SignalP"/>
    </source>
</evidence>
<sequence length="148" mass="16058">MDLQHKLLLVSLCLLLRTSLASRPEGEAEALLRWRSTLLSSTSLSLWSLANPTCSWFGVTCDAAGHVTKLHLSNAGLNGTLHTLYSTALQNLTWLDLSSNDLFDAIPANISMFLTLSVLELSTSNFSGAIPGKQPPDQPRICQALTYS</sequence>
<dbReference type="InterPro" id="IPR053211">
    <property type="entry name" value="DNA_repair-toleration"/>
</dbReference>
<evidence type="ECO:0000313" key="9">
    <source>
        <dbReference type="Proteomes" id="UP000095767"/>
    </source>
</evidence>
<organism evidence="8 9">
    <name type="scientific">Dichanthelium oligosanthes</name>
    <dbReference type="NCBI Taxonomy" id="888268"/>
    <lineage>
        <taxon>Eukaryota</taxon>
        <taxon>Viridiplantae</taxon>
        <taxon>Streptophyta</taxon>
        <taxon>Embryophyta</taxon>
        <taxon>Tracheophyta</taxon>
        <taxon>Spermatophyta</taxon>
        <taxon>Magnoliopsida</taxon>
        <taxon>Liliopsida</taxon>
        <taxon>Poales</taxon>
        <taxon>Poaceae</taxon>
        <taxon>PACMAD clade</taxon>
        <taxon>Panicoideae</taxon>
        <taxon>Panicodae</taxon>
        <taxon>Paniceae</taxon>
        <taxon>Dichantheliinae</taxon>
        <taxon>Dichanthelium</taxon>
    </lineage>
</organism>
<dbReference type="EMBL" id="LWDX02057154">
    <property type="protein sequence ID" value="OEL18268.1"/>
    <property type="molecule type" value="Genomic_DNA"/>
</dbReference>
<evidence type="ECO:0000256" key="5">
    <source>
        <dbReference type="ARBA" id="ARBA00023136"/>
    </source>
</evidence>